<dbReference type="InterPro" id="IPR000477">
    <property type="entry name" value="RT_dom"/>
</dbReference>
<protein>
    <recommendedName>
        <fullName evidence="1">Reverse transcriptase domain-containing protein</fullName>
    </recommendedName>
</protein>
<organism evidence="3 4">
    <name type="scientific">Didymodactylos carnosus</name>
    <dbReference type="NCBI Taxonomy" id="1234261"/>
    <lineage>
        <taxon>Eukaryota</taxon>
        <taxon>Metazoa</taxon>
        <taxon>Spiralia</taxon>
        <taxon>Gnathifera</taxon>
        <taxon>Rotifera</taxon>
        <taxon>Eurotatoria</taxon>
        <taxon>Bdelloidea</taxon>
        <taxon>Philodinida</taxon>
        <taxon>Philodinidae</taxon>
        <taxon>Didymodactylos</taxon>
    </lineage>
</organism>
<evidence type="ECO:0000313" key="3">
    <source>
        <dbReference type="EMBL" id="CAF4276616.1"/>
    </source>
</evidence>
<dbReference type="EMBL" id="CAJNOK010032724">
    <property type="protein sequence ID" value="CAF1486930.1"/>
    <property type="molecule type" value="Genomic_DNA"/>
</dbReference>
<dbReference type="AlphaFoldDB" id="A0A8S2TRE2"/>
<gene>
    <name evidence="2" type="ORF">OVA965_LOCUS36316</name>
    <name evidence="3" type="ORF">TMI583_LOCUS37323</name>
</gene>
<evidence type="ECO:0000259" key="1">
    <source>
        <dbReference type="Pfam" id="PF00078"/>
    </source>
</evidence>
<dbReference type="EMBL" id="CAJOBA010054673">
    <property type="protein sequence ID" value="CAF4276616.1"/>
    <property type="molecule type" value="Genomic_DNA"/>
</dbReference>
<dbReference type="Pfam" id="PF00078">
    <property type="entry name" value="RVT_1"/>
    <property type="match status" value="1"/>
</dbReference>
<sequence>GAYPVESRLRSISLLPNLGKVFQRVIVGRIEKWCTDQDIHIDEQSGFTARKRVQTRIVSMIDDLKLTVAANRPALAIFVDFKTAFDAMWWPALMKTLENLDMPVELR</sequence>
<evidence type="ECO:0000313" key="4">
    <source>
        <dbReference type="Proteomes" id="UP000682733"/>
    </source>
</evidence>
<dbReference type="Proteomes" id="UP000682733">
    <property type="component" value="Unassembled WGS sequence"/>
</dbReference>
<evidence type="ECO:0000313" key="2">
    <source>
        <dbReference type="EMBL" id="CAF1486930.1"/>
    </source>
</evidence>
<proteinExistence type="predicted"/>
<reference evidence="3" key="1">
    <citation type="submission" date="2021-02" db="EMBL/GenBank/DDBJ databases">
        <authorList>
            <person name="Nowell W R."/>
        </authorList>
    </citation>
    <scope>NUCLEOTIDE SEQUENCE</scope>
</reference>
<name>A0A8S2TRE2_9BILA</name>
<dbReference type="Proteomes" id="UP000677228">
    <property type="component" value="Unassembled WGS sequence"/>
</dbReference>
<feature type="non-terminal residue" evidence="3">
    <location>
        <position position="1"/>
    </location>
</feature>
<comment type="caution">
    <text evidence="3">The sequence shown here is derived from an EMBL/GenBank/DDBJ whole genome shotgun (WGS) entry which is preliminary data.</text>
</comment>
<feature type="domain" description="Reverse transcriptase" evidence="1">
    <location>
        <begin position="8"/>
        <end position="103"/>
    </location>
</feature>
<dbReference type="PANTHER" id="PTHR19446">
    <property type="entry name" value="REVERSE TRANSCRIPTASES"/>
    <property type="match status" value="1"/>
</dbReference>
<accession>A0A8S2TRE2</accession>